<comment type="caution">
    <text evidence="2">The sequence shown here is derived from an EMBL/GenBank/DDBJ whole genome shotgun (WGS) entry which is preliminary data.</text>
</comment>
<reference evidence="2 3" key="1">
    <citation type="submission" date="2024-05" db="EMBL/GenBank/DDBJ databases">
        <title>Long read based assembly of the Candida bracarensis genome reveals expanded adhesin content.</title>
        <authorList>
            <person name="Marcet-Houben M."/>
            <person name="Ksiezopolska E."/>
            <person name="Gabaldon T."/>
        </authorList>
    </citation>
    <scope>NUCLEOTIDE SEQUENCE [LARGE SCALE GENOMIC DNA]</scope>
    <source>
        <strain evidence="2 3">CBM6</strain>
    </source>
</reference>
<dbReference type="EMBL" id="JBEVYD010000003">
    <property type="protein sequence ID" value="KAL3234325.1"/>
    <property type="molecule type" value="Genomic_DNA"/>
</dbReference>
<name>A0ABR4NYS7_9SACH</name>
<proteinExistence type="predicted"/>
<feature type="compositionally biased region" description="Basic residues" evidence="1">
    <location>
        <begin position="263"/>
        <end position="273"/>
    </location>
</feature>
<dbReference type="Proteomes" id="UP001623330">
    <property type="component" value="Unassembled WGS sequence"/>
</dbReference>
<protein>
    <submittedName>
        <fullName evidence="2">Uncharacterized protein</fullName>
    </submittedName>
</protein>
<keyword evidence="3" id="KW-1185">Reference proteome</keyword>
<accession>A0ABR4NYS7</accession>
<organism evidence="2 3">
    <name type="scientific">Nakaseomyces bracarensis</name>
    <dbReference type="NCBI Taxonomy" id="273131"/>
    <lineage>
        <taxon>Eukaryota</taxon>
        <taxon>Fungi</taxon>
        <taxon>Dikarya</taxon>
        <taxon>Ascomycota</taxon>
        <taxon>Saccharomycotina</taxon>
        <taxon>Saccharomycetes</taxon>
        <taxon>Saccharomycetales</taxon>
        <taxon>Saccharomycetaceae</taxon>
        <taxon>Nakaseomyces</taxon>
    </lineage>
</organism>
<gene>
    <name evidence="2" type="ORF">RNJ44_03087</name>
</gene>
<evidence type="ECO:0000313" key="3">
    <source>
        <dbReference type="Proteomes" id="UP001623330"/>
    </source>
</evidence>
<evidence type="ECO:0000256" key="1">
    <source>
        <dbReference type="SAM" id="MobiDB-lite"/>
    </source>
</evidence>
<sequence length="401" mass="45845">MDYLEMDFNLEMPLPLMEAKYDESFPTMNLGDIHMLEGNNARDFYYGNKGDEVRRAEKSQMNRAMMDTPMSSVIDGINSASQLNLYDVSSTNTSQQPQSPLNKSNFFNFNWNDEVLLKQTLPSSMDDIPSAGTIGATNTYSTDTINCATLTSTEFLNNFLKGDFYLGQGVFKPHRAPVTPPLDEQTAFNNDPTDIFMTNPENSTPYENQHAGAIISTPNTNSSTSVTKTHNNTDHIMRDVNVDTMFMNPLTDAGKITEGYNTKRIHKKRKMSKVKTDSESSDGENNEQGRKCSDARLSAIGLAKKLNLSTPQEALEREKYILDIFQHELNYPLGYKTWIRDTDKETRTYLIEELHSRVKDKYPEYDHNILETIIRRATYSMMQSRLRRERRAKIKEKSFTS</sequence>
<evidence type="ECO:0000313" key="2">
    <source>
        <dbReference type="EMBL" id="KAL3234325.1"/>
    </source>
</evidence>
<feature type="region of interest" description="Disordered" evidence="1">
    <location>
        <begin position="262"/>
        <end position="292"/>
    </location>
</feature>